<gene>
    <name evidence="2" type="ORF">DDF67_23500</name>
</gene>
<dbReference type="OrthoDB" id="9806326at2"/>
<sequence length="291" mass="31519">MLRSLLVALAALLASPALTAPASAAPPVWTVRDADSEIVLFGSMHVLPKDLGWKPPALDAALSRADDLWFEVPMDAAADRRMQDLAGAYGLLPPGQTLTSRLKPRAAARLRKLADRLDVPMSEVERLKPWMAEVRLTTAAFALDKGLAEDGVERRLQAAAPPKVVRRAFETPDQQMALFAGAPEADQVRTLNATVRQLEKDPGAYRRLVAAWSKGDQKALERAVVGGMRKSSPALYRQFIVERNARWMDALQARLAGSGRTVVVVGAGHLLGPDGLPARLRALGYDVEGPR</sequence>
<dbReference type="RefSeq" id="WP_109455178.1">
    <property type="nucleotide sequence ID" value="NZ_QDKQ01000076.1"/>
</dbReference>
<evidence type="ECO:0000313" key="2">
    <source>
        <dbReference type="EMBL" id="PVM82429.1"/>
    </source>
</evidence>
<evidence type="ECO:0000313" key="3">
    <source>
        <dbReference type="Proteomes" id="UP000245073"/>
    </source>
</evidence>
<organism evidence="2 3">
    <name type="scientific">Caulobacter endophyticus</name>
    <dbReference type="NCBI Taxonomy" id="2172652"/>
    <lineage>
        <taxon>Bacteria</taxon>
        <taxon>Pseudomonadati</taxon>
        <taxon>Pseudomonadota</taxon>
        <taxon>Alphaproteobacteria</taxon>
        <taxon>Caulobacterales</taxon>
        <taxon>Caulobacteraceae</taxon>
        <taxon>Caulobacter</taxon>
    </lineage>
</organism>
<name>A0A2T9JFJ3_9CAUL</name>
<keyword evidence="3" id="KW-1185">Reference proteome</keyword>
<feature type="signal peptide" evidence="1">
    <location>
        <begin position="1"/>
        <end position="19"/>
    </location>
</feature>
<protein>
    <submittedName>
        <fullName evidence="2">TraB/GumN family protein</fullName>
    </submittedName>
</protein>
<dbReference type="Proteomes" id="UP000245073">
    <property type="component" value="Unassembled WGS sequence"/>
</dbReference>
<dbReference type="AlphaFoldDB" id="A0A2T9JFJ3"/>
<comment type="caution">
    <text evidence="2">The sequence shown here is derived from an EMBL/GenBank/DDBJ whole genome shotgun (WGS) entry which is preliminary data.</text>
</comment>
<accession>A0A2T9JFJ3</accession>
<dbReference type="InterPro" id="IPR002816">
    <property type="entry name" value="TraB/PrgY/GumN_fam"/>
</dbReference>
<keyword evidence="1" id="KW-0732">Signal</keyword>
<dbReference type="CDD" id="cd14789">
    <property type="entry name" value="Tiki"/>
    <property type="match status" value="1"/>
</dbReference>
<proteinExistence type="predicted"/>
<dbReference type="Pfam" id="PF01963">
    <property type="entry name" value="TraB_PrgY_gumN"/>
    <property type="match status" value="1"/>
</dbReference>
<reference evidence="2 3" key="1">
    <citation type="submission" date="2018-04" db="EMBL/GenBank/DDBJ databases">
        <title>The genome sequence of Caulobacter sp. 744.</title>
        <authorList>
            <person name="Gao J."/>
            <person name="Sun J."/>
        </authorList>
    </citation>
    <scope>NUCLEOTIDE SEQUENCE [LARGE SCALE GENOMIC DNA]</scope>
    <source>
        <strain evidence="2 3">774</strain>
    </source>
</reference>
<dbReference type="InterPro" id="IPR047111">
    <property type="entry name" value="YbaP-like"/>
</dbReference>
<evidence type="ECO:0000256" key="1">
    <source>
        <dbReference type="SAM" id="SignalP"/>
    </source>
</evidence>
<dbReference type="PANTHER" id="PTHR40590">
    <property type="entry name" value="CYTOPLASMIC PROTEIN-RELATED"/>
    <property type="match status" value="1"/>
</dbReference>
<dbReference type="EMBL" id="QDKQ01000076">
    <property type="protein sequence ID" value="PVM82429.1"/>
    <property type="molecule type" value="Genomic_DNA"/>
</dbReference>
<dbReference type="PANTHER" id="PTHR40590:SF1">
    <property type="entry name" value="CYTOPLASMIC PROTEIN"/>
    <property type="match status" value="1"/>
</dbReference>
<feature type="chain" id="PRO_5015587376" evidence="1">
    <location>
        <begin position="20"/>
        <end position="291"/>
    </location>
</feature>